<dbReference type="Proteomes" id="UP001383192">
    <property type="component" value="Unassembled WGS sequence"/>
</dbReference>
<accession>A0AAW0BNW8</accession>
<reference evidence="2 3" key="1">
    <citation type="submission" date="2024-01" db="EMBL/GenBank/DDBJ databases">
        <title>A draft genome for a cacao thread blight-causing isolate of Paramarasmius palmivorus.</title>
        <authorList>
            <person name="Baruah I.K."/>
            <person name="Bukari Y."/>
            <person name="Amoako-Attah I."/>
            <person name="Meinhardt L.W."/>
            <person name="Bailey B.A."/>
            <person name="Cohen S.P."/>
        </authorList>
    </citation>
    <scope>NUCLEOTIDE SEQUENCE [LARGE SCALE GENOMIC DNA]</scope>
    <source>
        <strain evidence="2 3">GH-12</strain>
    </source>
</reference>
<evidence type="ECO:0000313" key="2">
    <source>
        <dbReference type="EMBL" id="KAK7028040.1"/>
    </source>
</evidence>
<sequence length="196" mass="21972">MGSNGAVFSYHLSVCGSPSLLSPPLMHMLTADSPSPLWCLRARFGSFDRVGPPLPPDATTARYLRHFFYTFDRALIRLRQQVGNVTWALLNVGDVAASDVVDGDHILSFGPGFTDWPDAVAAIEAAEAEEELEWEEQMEKEEREWVQAELLTAETQDDDGDENQDCDTEVDNGQGEEEEEEKDQDYDKEKPSLFLK</sequence>
<proteinExistence type="predicted"/>
<feature type="compositionally biased region" description="Basic and acidic residues" evidence="1">
    <location>
        <begin position="185"/>
        <end position="196"/>
    </location>
</feature>
<evidence type="ECO:0000256" key="1">
    <source>
        <dbReference type="SAM" id="MobiDB-lite"/>
    </source>
</evidence>
<dbReference type="EMBL" id="JAYKXP010000091">
    <property type="protein sequence ID" value="KAK7028040.1"/>
    <property type="molecule type" value="Genomic_DNA"/>
</dbReference>
<protein>
    <submittedName>
        <fullName evidence="2">Uncharacterized protein</fullName>
    </submittedName>
</protein>
<evidence type="ECO:0000313" key="3">
    <source>
        <dbReference type="Proteomes" id="UP001383192"/>
    </source>
</evidence>
<comment type="caution">
    <text evidence="2">The sequence shown here is derived from an EMBL/GenBank/DDBJ whole genome shotgun (WGS) entry which is preliminary data.</text>
</comment>
<dbReference type="AlphaFoldDB" id="A0AAW0BNW8"/>
<feature type="compositionally biased region" description="Acidic residues" evidence="1">
    <location>
        <begin position="155"/>
        <end position="184"/>
    </location>
</feature>
<name>A0AAW0BNW8_9AGAR</name>
<organism evidence="2 3">
    <name type="scientific">Paramarasmius palmivorus</name>
    <dbReference type="NCBI Taxonomy" id="297713"/>
    <lineage>
        <taxon>Eukaryota</taxon>
        <taxon>Fungi</taxon>
        <taxon>Dikarya</taxon>
        <taxon>Basidiomycota</taxon>
        <taxon>Agaricomycotina</taxon>
        <taxon>Agaricomycetes</taxon>
        <taxon>Agaricomycetidae</taxon>
        <taxon>Agaricales</taxon>
        <taxon>Marasmiineae</taxon>
        <taxon>Marasmiaceae</taxon>
        <taxon>Paramarasmius</taxon>
    </lineage>
</organism>
<feature type="region of interest" description="Disordered" evidence="1">
    <location>
        <begin position="149"/>
        <end position="196"/>
    </location>
</feature>
<gene>
    <name evidence="2" type="ORF">VNI00_014991</name>
</gene>
<keyword evidence="3" id="KW-1185">Reference proteome</keyword>